<reference evidence="16 17" key="1">
    <citation type="submission" date="2017-02" db="EMBL/GenBank/DDBJ databases">
        <authorList>
            <person name="Peterson S.W."/>
        </authorList>
    </citation>
    <scope>NUCLEOTIDE SEQUENCE [LARGE SCALE GENOMIC DNA]</scope>
    <source>
        <strain evidence="16">159469</strain>
    </source>
</reference>
<accession>A0A252CGN5</accession>
<dbReference type="InterPro" id="IPR004715">
    <property type="entry name" value="PTS_IIA_fruc"/>
</dbReference>
<dbReference type="PROSITE" id="PS51104">
    <property type="entry name" value="PTS_EIIC_TYPE_2"/>
    <property type="match status" value="1"/>
</dbReference>
<evidence type="ECO:0000256" key="6">
    <source>
        <dbReference type="ARBA" id="ARBA00022597"/>
    </source>
</evidence>
<evidence type="ECO:0000259" key="15">
    <source>
        <dbReference type="PROSITE" id="PS51104"/>
    </source>
</evidence>
<dbReference type="GO" id="GO:0005351">
    <property type="term" value="F:carbohydrate:proton symporter activity"/>
    <property type="evidence" value="ECO:0007669"/>
    <property type="project" value="InterPro"/>
</dbReference>
<dbReference type="Gene3D" id="3.40.930.10">
    <property type="entry name" value="Mannitol-specific EII, Chain A"/>
    <property type="match status" value="1"/>
</dbReference>
<dbReference type="AlphaFoldDB" id="A0A252CGN5"/>
<evidence type="ECO:0000256" key="8">
    <source>
        <dbReference type="ARBA" id="ARBA00022683"/>
    </source>
</evidence>
<keyword evidence="5" id="KW-0597">Phosphoprotein</keyword>
<name>A0A252CGN5_9LACT</name>
<keyword evidence="9 12" id="KW-0812">Transmembrane</keyword>
<comment type="subcellular location">
    <subcellularLocation>
        <location evidence="1">Cell inner membrane</location>
        <topology evidence="1">Multi-pass membrane protein</topology>
    </subcellularLocation>
    <subcellularLocation>
        <location evidence="2">Cytoplasm</location>
    </subcellularLocation>
</comment>
<dbReference type="GO" id="GO:0009401">
    <property type="term" value="P:phosphoenolpyruvate-dependent sugar phosphotransferase system"/>
    <property type="evidence" value="ECO:0007669"/>
    <property type="project" value="UniProtKB-KW"/>
</dbReference>
<dbReference type="SUPFAM" id="SSF55804">
    <property type="entry name" value="Phoshotransferase/anion transport protein"/>
    <property type="match status" value="1"/>
</dbReference>
<dbReference type="FunFam" id="3.40.50.2300:FF:000014">
    <property type="entry name" value="PTS system fructose-like transporter subunit IIB"/>
    <property type="match status" value="1"/>
</dbReference>
<evidence type="ECO:0000313" key="16">
    <source>
        <dbReference type="EMBL" id="OUK05540.1"/>
    </source>
</evidence>
<dbReference type="GO" id="GO:0090563">
    <property type="term" value="F:protein-phosphocysteine-sugar phosphotransferase activity"/>
    <property type="evidence" value="ECO:0007669"/>
    <property type="project" value="TreeGrafter"/>
</dbReference>
<dbReference type="NCBIfam" id="TIGR01427">
    <property type="entry name" value="PTS_IIC_fructo"/>
    <property type="match status" value="1"/>
</dbReference>
<dbReference type="InterPro" id="IPR013014">
    <property type="entry name" value="PTS_EIIC_2"/>
</dbReference>
<dbReference type="InterPro" id="IPR003353">
    <property type="entry name" value="PTS_IIB_fruc"/>
</dbReference>
<comment type="caution">
    <text evidence="16">The sequence shown here is derived from an EMBL/GenBank/DDBJ whole genome shotgun (WGS) entry which is preliminary data.</text>
</comment>
<evidence type="ECO:0000256" key="3">
    <source>
        <dbReference type="ARBA" id="ARBA00022448"/>
    </source>
</evidence>
<dbReference type="GO" id="GO:0022877">
    <property type="term" value="F:protein-N(PI)-phosphohistidine-fructose phosphotransferase system transporter activity"/>
    <property type="evidence" value="ECO:0007669"/>
    <property type="project" value="InterPro"/>
</dbReference>
<dbReference type="RefSeq" id="WP_086582281.1">
    <property type="nucleotide sequence ID" value="NZ_JADPGL010000001.1"/>
</dbReference>
<feature type="transmembrane region" description="Helical" evidence="12">
    <location>
        <begin position="332"/>
        <end position="356"/>
    </location>
</feature>
<evidence type="ECO:0000256" key="5">
    <source>
        <dbReference type="ARBA" id="ARBA00022553"/>
    </source>
</evidence>
<dbReference type="PROSITE" id="PS51099">
    <property type="entry name" value="PTS_EIIB_TYPE_2"/>
    <property type="match status" value="1"/>
</dbReference>
<keyword evidence="11 12" id="KW-0472">Membrane</keyword>
<dbReference type="InterPro" id="IPR016152">
    <property type="entry name" value="PTrfase/Anion_transptr"/>
</dbReference>
<dbReference type="SUPFAM" id="SSF52794">
    <property type="entry name" value="PTS system IIB component-like"/>
    <property type="match status" value="1"/>
</dbReference>
<dbReference type="Pfam" id="PF02302">
    <property type="entry name" value="PTS_IIB"/>
    <property type="match status" value="1"/>
</dbReference>
<evidence type="ECO:0000256" key="12">
    <source>
        <dbReference type="SAM" id="Phobius"/>
    </source>
</evidence>
<dbReference type="InterPro" id="IPR006327">
    <property type="entry name" value="PTS_IIC_fruc"/>
</dbReference>
<evidence type="ECO:0000256" key="10">
    <source>
        <dbReference type="ARBA" id="ARBA00022989"/>
    </source>
</evidence>
<gene>
    <name evidence="16" type="ORF">BZZ03_02140</name>
</gene>
<feature type="transmembrane region" description="Helical" evidence="12">
    <location>
        <begin position="394"/>
        <end position="415"/>
    </location>
</feature>
<evidence type="ECO:0000256" key="7">
    <source>
        <dbReference type="ARBA" id="ARBA00022679"/>
    </source>
</evidence>
<feature type="domain" description="PTS EIIB type-2" evidence="14">
    <location>
        <begin position="163"/>
        <end position="258"/>
    </location>
</feature>
<dbReference type="PANTHER" id="PTHR30505:SF28">
    <property type="entry name" value="PTS SYSTEM 2-O-ALPHA-MANNOSYL-D-GLYCERATE-SPECIFIC EIIABC COMPONENT"/>
    <property type="match status" value="1"/>
</dbReference>
<organism evidence="16 17">
    <name type="scientific">Lactococcus petauri</name>
    <dbReference type="NCBI Taxonomy" id="1940789"/>
    <lineage>
        <taxon>Bacteria</taxon>
        <taxon>Bacillati</taxon>
        <taxon>Bacillota</taxon>
        <taxon>Bacilli</taxon>
        <taxon>Lactobacillales</taxon>
        <taxon>Streptococcaceae</taxon>
        <taxon>Lactococcus</taxon>
    </lineage>
</organism>
<dbReference type="EMBL" id="MUIZ01000001">
    <property type="protein sequence ID" value="OUK05540.1"/>
    <property type="molecule type" value="Genomic_DNA"/>
</dbReference>
<dbReference type="Pfam" id="PF02378">
    <property type="entry name" value="PTS_EIIC"/>
    <property type="match status" value="1"/>
</dbReference>
<dbReference type="Proteomes" id="UP000194606">
    <property type="component" value="Unassembled WGS sequence"/>
</dbReference>
<feature type="transmembrane region" description="Helical" evidence="12">
    <location>
        <begin position="363"/>
        <end position="382"/>
    </location>
</feature>
<feature type="transmembrane region" description="Helical" evidence="12">
    <location>
        <begin position="292"/>
        <end position="312"/>
    </location>
</feature>
<feature type="transmembrane region" description="Helical" evidence="12">
    <location>
        <begin position="514"/>
        <end position="533"/>
    </location>
</feature>
<dbReference type="InterPro" id="IPR003352">
    <property type="entry name" value="PTS_EIIC"/>
</dbReference>
<feature type="transmembrane region" description="Helical" evidence="12">
    <location>
        <begin position="571"/>
        <end position="591"/>
    </location>
</feature>
<dbReference type="FunFam" id="3.40.930.10:FF:000009">
    <property type="entry name" value="PTS system, fructose specific IIABC component"/>
    <property type="match status" value="1"/>
</dbReference>
<dbReference type="NCBIfam" id="TIGR00829">
    <property type="entry name" value="FRU"/>
    <property type="match status" value="1"/>
</dbReference>
<feature type="domain" description="PTS EIIC type-2" evidence="15">
    <location>
        <begin position="284"/>
        <end position="634"/>
    </location>
</feature>
<keyword evidence="4" id="KW-1003">Cell membrane</keyword>
<evidence type="ECO:0000256" key="11">
    <source>
        <dbReference type="ARBA" id="ARBA00023136"/>
    </source>
</evidence>
<dbReference type="CDD" id="cd00211">
    <property type="entry name" value="PTS_IIA_fru"/>
    <property type="match status" value="1"/>
</dbReference>
<keyword evidence="3" id="KW-0813">Transport</keyword>
<keyword evidence="10 12" id="KW-1133">Transmembrane helix</keyword>
<dbReference type="InterPro" id="IPR002178">
    <property type="entry name" value="PTS_EIIA_type-2_dom"/>
</dbReference>
<dbReference type="GO" id="GO:0005886">
    <property type="term" value="C:plasma membrane"/>
    <property type="evidence" value="ECO:0007669"/>
    <property type="project" value="UniProtKB-SubCell"/>
</dbReference>
<dbReference type="InterPro" id="IPR013011">
    <property type="entry name" value="PTS_EIIB_2"/>
</dbReference>
<protein>
    <submittedName>
        <fullName evidence="16">PTS fructose transporter subunit IIC</fullName>
    </submittedName>
</protein>
<dbReference type="CDD" id="cd05569">
    <property type="entry name" value="PTS_IIB_fructose"/>
    <property type="match status" value="1"/>
</dbReference>
<feature type="transmembrane region" description="Helical" evidence="12">
    <location>
        <begin position="545"/>
        <end position="565"/>
    </location>
</feature>
<evidence type="ECO:0000256" key="9">
    <source>
        <dbReference type="ARBA" id="ARBA00022692"/>
    </source>
</evidence>
<dbReference type="PANTHER" id="PTHR30505">
    <property type="entry name" value="FRUCTOSE-LIKE PERMEASE"/>
    <property type="match status" value="1"/>
</dbReference>
<evidence type="ECO:0000313" key="17">
    <source>
        <dbReference type="Proteomes" id="UP000194606"/>
    </source>
</evidence>
<dbReference type="Gene3D" id="3.40.50.2300">
    <property type="match status" value="1"/>
</dbReference>
<keyword evidence="7" id="KW-0808">Transferase</keyword>
<keyword evidence="6" id="KW-0762">Sugar transport</keyword>
<evidence type="ECO:0000256" key="1">
    <source>
        <dbReference type="ARBA" id="ARBA00004429"/>
    </source>
</evidence>
<evidence type="ECO:0000259" key="14">
    <source>
        <dbReference type="PROSITE" id="PS51099"/>
    </source>
</evidence>
<dbReference type="NCBIfam" id="TIGR00848">
    <property type="entry name" value="fruA"/>
    <property type="match status" value="1"/>
</dbReference>
<dbReference type="InterPro" id="IPR050864">
    <property type="entry name" value="Bacterial_PTS_Sugar_Transport"/>
</dbReference>
<proteinExistence type="predicted"/>
<evidence type="ECO:0000256" key="2">
    <source>
        <dbReference type="ARBA" id="ARBA00004496"/>
    </source>
</evidence>
<feature type="transmembrane region" description="Helical" evidence="12">
    <location>
        <begin position="427"/>
        <end position="446"/>
    </location>
</feature>
<keyword evidence="8" id="KW-0598">Phosphotransferase system</keyword>
<evidence type="ECO:0000256" key="4">
    <source>
        <dbReference type="ARBA" id="ARBA00022475"/>
    </source>
</evidence>
<evidence type="ECO:0000259" key="13">
    <source>
        <dbReference type="PROSITE" id="PS51094"/>
    </source>
</evidence>
<dbReference type="InterPro" id="IPR036095">
    <property type="entry name" value="PTS_EIIB-like_sf"/>
</dbReference>
<dbReference type="PROSITE" id="PS51094">
    <property type="entry name" value="PTS_EIIA_TYPE_2"/>
    <property type="match status" value="1"/>
</dbReference>
<sequence>MEIKDLLKTEVMILDLQATTKEAAVDEMVNKLVAEGYVSDFDTFKAGIMAREAQTSTGLGDGIAMPHSKNKAVNEAVVLFAKSNTGVDYAALDGQPVNLFFMIAAPEGANDTHLEALAQLSKFLLQAGFTDKVKEAKYPRQVLELFSEDTEEIEQVTDSEHYVLAVTACTTGIAHTYMAEEALKKQAAEMGIAIKVETNGARGIDHKLTAEDIQKADGIIVAADKKVEMNRFAGKPMVQVPVAAAIRQPEELINKAVSGNAPKFEADAADEAKEESSGGIGKAFYKHLMGGVSAMLPFVVGGGILIALAFLIDQSMGVPKDQLANLGSYHPIAAYFKNIGGAAFAFMLPVLAGFIANSIADKPGLVAGFVAGSMAASGLAFGKLDPATMIPSGFLGALVGGFIAGGVIILLRKLLTVLPKSLDGIKAILIFPLLGTFITGLLMLFINIPMAAINTGLSNFLNSLNGASALVLGIIVGGMMAVDLGGPINKAAYIFGTGTLAASVATGGSVVMAAVMAGGMVPPLATTVAVLFFKNKFTKEERQSGLTNIVMGLSFITEGSIPFGAADPARAIPSFVVGSALAGGLVGAAGLKLMAPHGGIFVLALTNGPLLYLLFVLIGALVSGLMFGYLKKEK</sequence>
<feature type="transmembrane region" description="Helical" evidence="12">
    <location>
        <begin position="466"/>
        <end position="484"/>
    </location>
</feature>
<feature type="domain" description="PTS EIIA type-2" evidence="13">
    <location>
        <begin position="5"/>
        <end position="149"/>
    </location>
</feature>
<feature type="transmembrane region" description="Helical" evidence="12">
    <location>
        <begin position="611"/>
        <end position="630"/>
    </location>
</feature>
<dbReference type="Pfam" id="PF00359">
    <property type="entry name" value="PTS_EIIA_2"/>
    <property type="match status" value="1"/>
</dbReference>
<dbReference type="GO" id="GO:0005737">
    <property type="term" value="C:cytoplasm"/>
    <property type="evidence" value="ECO:0007669"/>
    <property type="project" value="UniProtKB-SubCell"/>
</dbReference>
<dbReference type="InterPro" id="IPR003501">
    <property type="entry name" value="PTS_EIIB_2/3"/>
</dbReference>